<evidence type="ECO:0000313" key="4">
    <source>
        <dbReference type="Proteomes" id="UP000463857"/>
    </source>
</evidence>
<feature type="binding site" evidence="1">
    <location>
        <position position="227"/>
    </location>
    <ligand>
        <name>Mg(2+)</name>
        <dbReference type="ChEBI" id="CHEBI:18420"/>
        <label>5</label>
    </ligand>
</feature>
<feature type="binding site" evidence="1">
    <location>
        <position position="89"/>
    </location>
    <ligand>
        <name>Mg(2+)</name>
        <dbReference type="ChEBI" id="CHEBI:18420"/>
        <label>3</label>
    </ligand>
</feature>
<dbReference type="FunCoup" id="A0A7L4YS62">
    <property type="interactions" value="145"/>
</dbReference>
<protein>
    <recommendedName>
        <fullName evidence="1">Thiamine-monophosphate kinase</fullName>
        <shortName evidence="1">TMP kinase</shortName>
        <shortName evidence="1">Thiamine-phosphate kinase</shortName>
        <ecNumber evidence="1">2.7.4.16</ecNumber>
    </recommendedName>
</protein>
<name>A0A7L4YS62_9ACTN</name>
<sequence length="330" mass="33477">MAQQPSSDGTAGLRELGEFGLIDRITASVARTENGTVALGPGDDSAVVLAPDGRVVISTDVYVEGRHFRRDWSSAEDIGHRVAAAALADVSAMGAKPTALVVGLACPADTELSWLDGLTKGLADEAITAEAQIAGGDVSRADVVFISVTALGDLAGLPAVTRSGAAPGGVVAIAGTVGNAAAGLAILSRGFRSGKAYIDAHRRPQPPYAEGPRAAEAGALAMCDVSDGLLQDLGHIAAASGVLIDIDGSAFEIEPRMAEIASALGQDPRAWVYGGGDDHALVAAYPDRSHVPEGWRVIGSVWPVPDGGEPAVTIDGEHPEISGGWGHFAG</sequence>
<keyword evidence="1" id="KW-0547">Nucleotide-binding</keyword>
<dbReference type="InterPro" id="IPR016188">
    <property type="entry name" value="PurM-like_N"/>
</dbReference>
<feature type="binding site" evidence="1">
    <location>
        <position position="59"/>
    </location>
    <ligand>
        <name>Mg(2+)</name>
        <dbReference type="ChEBI" id="CHEBI:18420"/>
        <label>1</label>
    </ligand>
</feature>
<dbReference type="KEGG" id="eke:EK0264_16965"/>
<dbReference type="CDD" id="cd02194">
    <property type="entry name" value="ThiL"/>
    <property type="match status" value="1"/>
</dbReference>
<keyword evidence="1" id="KW-0067">ATP-binding</keyword>
<dbReference type="GO" id="GO:0009228">
    <property type="term" value="P:thiamine biosynthetic process"/>
    <property type="evidence" value="ECO:0007669"/>
    <property type="project" value="UniProtKB-KW"/>
</dbReference>
<dbReference type="SUPFAM" id="SSF55326">
    <property type="entry name" value="PurM N-terminal domain-like"/>
    <property type="match status" value="1"/>
</dbReference>
<feature type="binding site" evidence="1">
    <location>
        <position position="60"/>
    </location>
    <ligand>
        <name>Mg(2+)</name>
        <dbReference type="ChEBI" id="CHEBI:18420"/>
        <label>2</label>
    </ligand>
</feature>
<feature type="binding site" evidence="1">
    <location>
        <position position="224"/>
    </location>
    <ligand>
        <name>Mg(2+)</name>
        <dbReference type="ChEBI" id="CHEBI:18420"/>
        <label>3</label>
    </ligand>
</feature>
<comment type="catalytic activity">
    <reaction evidence="1">
        <text>thiamine phosphate + ATP = thiamine diphosphate + ADP</text>
        <dbReference type="Rhea" id="RHEA:15913"/>
        <dbReference type="ChEBI" id="CHEBI:30616"/>
        <dbReference type="ChEBI" id="CHEBI:37575"/>
        <dbReference type="ChEBI" id="CHEBI:58937"/>
        <dbReference type="ChEBI" id="CHEBI:456216"/>
        <dbReference type="EC" id="2.7.4.16"/>
    </reaction>
</comment>
<organism evidence="3 4">
    <name type="scientific">Epidermidibacterium keratini</name>
    <dbReference type="NCBI Taxonomy" id="1891644"/>
    <lineage>
        <taxon>Bacteria</taxon>
        <taxon>Bacillati</taxon>
        <taxon>Actinomycetota</taxon>
        <taxon>Actinomycetes</taxon>
        <taxon>Sporichthyales</taxon>
        <taxon>Sporichthyaceae</taxon>
        <taxon>Epidermidibacterium</taxon>
    </lineage>
</organism>
<dbReference type="GO" id="GO:0005524">
    <property type="term" value="F:ATP binding"/>
    <property type="evidence" value="ECO:0007669"/>
    <property type="project" value="UniProtKB-UniRule"/>
</dbReference>
<dbReference type="Gene3D" id="3.90.650.10">
    <property type="entry name" value="PurM-like C-terminal domain"/>
    <property type="match status" value="1"/>
</dbReference>
<keyword evidence="1" id="KW-0784">Thiamine biosynthesis</keyword>
<dbReference type="InParanoid" id="A0A7L4YS62"/>
<dbReference type="Proteomes" id="UP000463857">
    <property type="component" value="Chromosome"/>
</dbReference>
<comment type="pathway">
    <text evidence="1">Cofactor biosynthesis; thiamine diphosphate biosynthesis; thiamine diphosphate from thiamine phosphate: step 1/1.</text>
</comment>
<dbReference type="OrthoDB" id="9802811at2"/>
<dbReference type="Gene3D" id="3.30.1330.10">
    <property type="entry name" value="PurM-like, N-terminal domain"/>
    <property type="match status" value="1"/>
</dbReference>
<dbReference type="GO" id="GO:0009229">
    <property type="term" value="P:thiamine diphosphate biosynthetic process"/>
    <property type="evidence" value="ECO:0007669"/>
    <property type="project" value="UniProtKB-UniRule"/>
</dbReference>
<keyword evidence="1 3" id="KW-0418">Kinase</keyword>
<comment type="caution">
    <text evidence="1">Lacks conserved residue(s) required for the propagation of feature annotation.</text>
</comment>
<feature type="binding site" evidence="1">
    <location>
        <position position="137"/>
    </location>
    <ligand>
        <name>Mg(2+)</name>
        <dbReference type="ChEBI" id="CHEBI:18420"/>
        <label>1</label>
    </ligand>
</feature>
<dbReference type="UniPathway" id="UPA00060">
    <property type="reaction ID" value="UER00142"/>
</dbReference>
<dbReference type="SUPFAM" id="SSF56042">
    <property type="entry name" value="PurM C-terminal domain-like"/>
    <property type="match status" value="1"/>
</dbReference>
<dbReference type="RefSeq" id="WP_159546927.1">
    <property type="nucleotide sequence ID" value="NZ_CP047156.1"/>
</dbReference>
<feature type="binding site" evidence="1">
    <location>
        <position position="89"/>
    </location>
    <ligand>
        <name>Mg(2+)</name>
        <dbReference type="ChEBI" id="CHEBI:18420"/>
        <label>4</label>
    </ligand>
</feature>
<dbReference type="GO" id="GO:0000287">
    <property type="term" value="F:magnesium ion binding"/>
    <property type="evidence" value="ECO:0007669"/>
    <property type="project" value="UniProtKB-UniRule"/>
</dbReference>
<dbReference type="AlphaFoldDB" id="A0A7L4YS62"/>
<feature type="binding site" evidence="1">
    <location>
        <position position="58"/>
    </location>
    <ligand>
        <name>Mg(2+)</name>
        <dbReference type="ChEBI" id="CHEBI:18420"/>
        <label>4</label>
    </ligand>
</feature>
<dbReference type="EMBL" id="CP047156">
    <property type="protein sequence ID" value="QHC01803.1"/>
    <property type="molecule type" value="Genomic_DNA"/>
</dbReference>
<dbReference type="PANTHER" id="PTHR30270">
    <property type="entry name" value="THIAMINE-MONOPHOSPHATE KINASE"/>
    <property type="match status" value="1"/>
</dbReference>
<keyword evidence="1 3" id="KW-0808">Transferase</keyword>
<comment type="similarity">
    <text evidence="1">Belongs to the thiamine-monophosphate kinase family.</text>
</comment>
<evidence type="ECO:0000259" key="2">
    <source>
        <dbReference type="Pfam" id="PF00586"/>
    </source>
</evidence>
<feature type="binding site" evidence="1">
    <location>
        <position position="44"/>
    </location>
    <ligand>
        <name>Mg(2+)</name>
        <dbReference type="ChEBI" id="CHEBI:18420"/>
        <label>4</label>
    </ligand>
</feature>
<dbReference type="PANTHER" id="PTHR30270:SF0">
    <property type="entry name" value="THIAMINE-MONOPHOSPHATE KINASE"/>
    <property type="match status" value="1"/>
</dbReference>
<feature type="binding site" evidence="1">
    <location>
        <begin position="136"/>
        <end position="137"/>
    </location>
    <ligand>
        <name>ATP</name>
        <dbReference type="ChEBI" id="CHEBI:30616"/>
    </ligand>
</feature>
<dbReference type="HAMAP" id="MF_02128">
    <property type="entry name" value="TMP_kinase"/>
    <property type="match status" value="1"/>
</dbReference>
<feature type="binding site" evidence="1">
    <location>
        <position position="60"/>
    </location>
    <ligand>
        <name>Mg(2+)</name>
        <dbReference type="ChEBI" id="CHEBI:18420"/>
        <label>1</label>
    </ligand>
</feature>
<dbReference type="Pfam" id="PF00586">
    <property type="entry name" value="AIRS"/>
    <property type="match status" value="1"/>
</dbReference>
<dbReference type="InterPro" id="IPR036676">
    <property type="entry name" value="PurM-like_C_sf"/>
</dbReference>
<feature type="binding site" evidence="1">
    <location>
        <position position="162"/>
    </location>
    <ligand>
        <name>ATP</name>
        <dbReference type="ChEBI" id="CHEBI:30616"/>
    </ligand>
</feature>
<keyword evidence="4" id="KW-1185">Reference proteome</keyword>
<dbReference type="NCBIfam" id="TIGR01379">
    <property type="entry name" value="thiL"/>
    <property type="match status" value="1"/>
</dbReference>
<reference evidence="3 4" key="1">
    <citation type="journal article" date="2018" name="Int. J. Syst. Evol. Microbiol.">
        <title>Epidermidibacterium keratini gen. nov., sp. nov., a member of the family Sporichthyaceae, isolated from keratin epidermis.</title>
        <authorList>
            <person name="Lee D.G."/>
            <person name="Trujillo M.E."/>
            <person name="Kang S."/>
            <person name="Nam J.J."/>
            <person name="Kim Y.J."/>
        </authorList>
    </citation>
    <scope>NUCLEOTIDE SEQUENCE [LARGE SCALE GENOMIC DNA]</scope>
    <source>
        <strain evidence="3 4">EPI-7</strain>
    </source>
</reference>
<dbReference type="NCBIfam" id="NF004351">
    <property type="entry name" value="PRK05731.1-4"/>
    <property type="match status" value="1"/>
</dbReference>
<dbReference type="PIRSF" id="PIRSF005303">
    <property type="entry name" value="Thiam_monoph_kin"/>
    <property type="match status" value="1"/>
</dbReference>
<dbReference type="InterPro" id="IPR036921">
    <property type="entry name" value="PurM-like_N_sf"/>
</dbReference>
<feature type="binding site" evidence="1">
    <location>
        <position position="44"/>
    </location>
    <ligand>
        <name>Mg(2+)</name>
        <dbReference type="ChEBI" id="CHEBI:18420"/>
        <label>3</label>
    </ligand>
</feature>
<accession>A0A7L4YS62</accession>
<proteinExistence type="inferred from homology"/>
<feature type="binding site" evidence="1">
    <location>
        <position position="226"/>
    </location>
    <ligand>
        <name>ATP</name>
        <dbReference type="ChEBI" id="CHEBI:30616"/>
    </ligand>
</feature>
<dbReference type="GO" id="GO:0009030">
    <property type="term" value="F:thiamine-phosphate kinase activity"/>
    <property type="evidence" value="ECO:0007669"/>
    <property type="project" value="UniProtKB-UniRule"/>
</dbReference>
<feature type="domain" description="PurM-like N-terminal" evidence="2">
    <location>
        <begin position="42"/>
        <end position="152"/>
    </location>
</feature>
<feature type="binding site" evidence="1">
    <location>
        <position position="67"/>
    </location>
    <ligand>
        <name>substrate</name>
    </ligand>
</feature>
<gene>
    <name evidence="1" type="primary">thiL</name>
    <name evidence="3" type="ORF">EK0264_16965</name>
</gene>
<dbReference type="EC" id="2.7.4.16" evidence="1"/>
<comment type="function">
    <text evidence="1">Catalyzes the ATP-dependent phosphorylation of thiamine-monophosphate (TMP) to form thiamine-pyrophosphate (TPP), the active form of vitamin B1.</text>
</comment>
<comment type="miscellaneous">
    <text evidence="1">Reaction mechanism of ThiL seems to utilize a direct, inline transfer of the gamma-phosphate of ATP to TMP rather than a phosphorylated enzyme intermediate.</text>
</comment>
<feature type="binding site" evidence="1">
    <location>
        <position position="89"/>
    </location>
    <ligand>
        <name>Mg(2+)</name>
        <dbReference type="ChEBI" id="CHEBI:18420"/>
        <label>2</label>
    </ligand>
</feature>
<feature type="binding site" evidence="1">
    <location>
        <position position="325"/>
    </location>
    <ligand>
        <name>substrate</name>
    </ligand>
</feature>
<evidence type="ECO:0000313" key="3">
    <source>
        <dbReference type="EMBL" id="QHC01803.1"/>
    </source>
</evidence>
<feature type="binding site" evidence="1">
    <location>
        <position position="277"/>
    </location>
    <ligand>
        <name>substrate</name>
    </ligand>
</feature>
<dbReference type="InterPro" id="IPR006283">
    <property type="entry name" value="ThiL-like"/>
</dbReference>
<evidence type="ECO:0000256" key="1">
    <source>
        <dbReference type="HAMAP-Rule" id="MF_02128"/>
    </source>
</evidence>
<keyword evidence="1" id="KW-0460">Magnesium</keyword>
<keyword evidence="1" id="KW-0479">Metal-binding</keyword>